<dbReference type="Gene3D" id="3.40.30.10">
    <property type="entry name" value="Glutaredoxin"/>
    <property type="match status" value="1"/>
</dbReference>
<dbReference type="GO" id="GO:0004364">
    <property type="term" value="F:glutathione transferase activity"/>
    <property type="evidence" value="ECO:0007669"/>
    <property type="project" value="InterPro"/>
</dbReference>
<organism evidence="2 3">
    <name type="scientific">Triparma laevis f. longispina</name>
    <dbReference type="NCBI Taxonomy" id="1714387"/>
    <lineage>
        <taxon>Eukaryota</taxon>
        <taxon>Sar</taxon>
        <taxon>Stramenopiles</taxon>
        <taxon>Ochrophyta</taxon>
        <taxon>Bolidophyceae</taxon>
        <taxon>Parmales</taxon>
        <taxon>Triparmaceae</taxon>
        <taxon>Triparma</taxon>
    </lineage>
</organism>
<dbReference type="OrthoDB" id="2309723at2759"/>
<gene>
    <name evidence="2" type="ORF">TrLO_g5842</name>
</gene>
<keyword evidence="3" id="KW-1185">Reference proteome</keyword>
<dbReference type="SUPFAM" id="SSF52833">
    <property type="entry name" value="Thioredoxin-like"/>
    <property type="match status" value="1"/>
</dbReference>
<accession>A0A9W6ZC85</accession>
<dbReference type="InterPro" id="IPR036282">
    <property type="entry name" value="Glutathione-S-Trfase_C_sf"/>
</dbReference>
<dbReference type="PANTHER" id="PTHR32419">
    <property type="entry name" value="GLUTATHIONYL-HYDROQUINONE REDUCTASE"/>
    <property type="match status" value="1"/>
</dbReference>
<evidence type="ECO:0000313" key="2">
    <source>
        <dbReference type="EMBL" id="GMH49641.1"/>
    </source>
</evidence>
<protein>
    <recommendedName>
        <fullName evidence="1">GST C-terminal domain-containing protein</fullName>
    </recommendedName>
</protein>
<sequence length="263" mass="30193">MVYVTNGQINHGHRPQTTDEYVREPTRFAHNEILDVGIDSDLHLYVCAACPWAHRALLVRNLSDTLKRKVEVSVVSPFRDDDVGWEFKDLDRFEGYLKPTVDKSKLKAKRLVDVYLESSPGYTGNITTPVLYDAKENRILSNDSFGIMRLFSQAVEEDTGVLYKEKEVIDEEAKTIDEELGKRVYMVGMAKTQEAYESSLNRVFKELDRLEGKLTDGRKYLLGSECTLVDIQVIAVLVRFDPVYFTLFKCFTRRLKSYPLLSA</sequence>
<proteinExistence type="predicted"/>
<dbReference type="AlphaFoldDB" id="A0A9W6ZC85"/>
<dbReference type="InterPro" id="IPR016639">
    <property type="entry name" value="GST_Omega/GSH"/>
</dbReference>
<feature type="domain" description="GST C-terminal" evidence="1">
    <location>
        <begin position="162"/>
        <end position="263"/>
    </location>
</feature>
<dbReference type="PROSITE" id="PS50405">
    <property type="entry name" value="GST_CTER"/>
    <property type="match status" value="1"/>
</dbReference>
<dbReference type="SUPFAM" id="SSF47616">
    <property type="entry name" value="GST C-terminal domain-like"/>
    <property type="match status" value="1"/>
</dbReference>
<evidence type="ECO:0000313" key="3">
    <source>
        <dbReference type="Proteomes" id="UP001165122"/>
    </source>
</evidence>
<dbReference type="Pfam" id="PF13410">
    <property type="entry name" value="GST_C_2"/>
    <property type="match status" value="1"/>
</dbReference>
<dbReference type="InterPro" id="IPR036249">
    <property type="entry name" value="Thioredoxin-like_sf"/>
</dbReference>
<dbReference type="Proteomes" id="UP001165122">
    <property type="component" value="Unassembled WGS sequence"/>
</dbReference>
<dbReference type="Gene3D" id="1.20.1050.10">
    <property type="match status" value="1"/>
</dbReference>
<name>A0A9W6ZC85_9STRA</name>
<comment type="caution">
    <text evidence="2">The sequence shown here is derived from an EMBL/GenBank/DDBJ whole genome shotgun (WGS) entry which is preliminary data.</text>
</comment>
<evidence type="ECO:0000259" key="1">
    <source>
        <dbReference type="PROSITE" id="PS50405"/>
    </source>
</evidence>
<dbReference type="EMBL" id="BRXW01000388">
    <property type="protein sequence ID" value="GMH49641.1"/>
    <property type="molecule type" value="Genomic_DNA"/>
</dbReference>
<reference evidence="3" key="1">
    <citation type="journal article" date="2023" name="Commun. Biol.">
        <title>Genome analysis of Parmales, the sister group of diatoms, reveals the evolutionary specialization of diatoms from phago-mixotrophs to photoautotrophs.</title>
        <authorList>
            <person name="Ban H."/>
            <person name="Sato S."/>
            <person name="Yoshikawa S."/>
            <person name="Yamada K."/>
            <person name="Nakamura Y."/>
            <person name="Ichinomiya M."/>
            <person name="Sato N."/>
            <person name="Blanc-Mathieu R."/>
            <person name="Endo H."/>
            <person name="Kuwata A."/>
            <person name="Ogata H."/>
        </authorList>
    </citation>
    <scope>NUCLEOTIDE SEQUENCE [LARGE SCALE GENOMIC DNA]</scope>
    <source>
        <strain evidence="3">NIES 3700</strain>
    </source>
</reference>
<dbReference type="PANTHER" id="PTHR32419:SF6">
    <property type="entry name" value="GLUTATHIONE S-TRANSFERASE OMEGA-LIKE 1-RELATED"/>
    <property type="match status" value="1"/>
</dbReference>
<dbReference type="InterPro" id="IPR010987">
    <property type="entry name" value="Glutathione-S-Trfase_C-like"/>
</dbReference>
<dbReference type="GO" id="GO:0005737">
    <property type="term" value="C:cytoplasm"/>
    <property type="evidence" value="ECO:0007669"/>
    <property type="project" value="TreeGrafter"/>
</dbReference>